<keyword evidence="8" id="KW-0812">Transmembrane</keyword>
<dbReference type="EC" id="3.1.26.4" evidence="3"/>
<dbReference type="EMBL" id="CAXITT010000124">
    <property type="protein sequence ID" value="CAL1532732.1"/>
    <property type="molecule type" value="Genomic_DNA"/>
</dbReference>
<protein>
    <recommendedName>
        <fullName evidence="3">ribonuclease H</fullName>
        <ecNumber evidence="3">3.1.26.4</ecNumber>
    </recommendedName>
</protein>
<dbReference type="InterPro" id="IPR012337">
    <property type="entry name" value="RNaseH-like_sf"/>
</dbReference>
<dbReference type="FunFam" id="3.30.420.10:FF:000115">
    <property type="entry name" value="Ribonuclease H"/>
    <property type="match status" value="1"/>
</dbReference>
<dbReference type="Pfam" id="PF00075">
    <property type="entry name" value="RNase_H"/>
    <property type="match status" value="1"/>
</dbReference>
<dbReference type="PANTHER" id="PTHR10642">
    <property type="entry name" value="RIBONUCLEASE H1"/>
    <property type="match status" value="1"/>
</dbReference>
<accession>A0AAV2HFL1</accession>
<dbReference type="CDD" id="cd09280">
    <property type="entry name" value="RNase_HI_eukaryote_like"/>
    <property type="match status" value="1"/>
</dbReference>
<feature type="transmembrane region" description="Helical" evidence="8">
    <location>
        <begin position="6"/>
        <end position="24"/>
    </location>
</feature>
<dbReference type="Gene3D" id="3.30.420.10">
    <property type="entry name" value="Ribonuclease H-like superfamily/Ribonuclease H"/>
    <property type="match status" value="1"/>
</dbReference>
<keyword evidence="5" id="KW-0479">Metal-binding</keyword>
<evidence type="ECO:0000256" key="3">
    <source>
        <dbReference type="ARBA" id="ARBA00012180"/>
    </source>
</evidence>
<proteinExistence type="inferred from homology"/>
<dbReference type="GO" id="GO:0003676">
    <property type="term" value="F:nucleic acid binding"/>
    <property type="evidence" value="ECO:0007669"/>
    <property type="project" value="InterPro"/>
</dbReference>
<dbReference type="Proteomes" id="UP001497497">
    <property type="component" value="Unassembled WGS sequence"/>
</dbReference>
<sequence>MKHLLPLSMVIFTFLIFSFFLRLLDLRFRFFFIYFCVQKNCRFKSTRNVHLADLFDFSQSHMQVLGKLVVTCKINFYIFFSKVYFSYLILAPGTGSKRPYCSSSGQDLENTQSKFPKFDHEVDNFTGTKFSEKEGTHVYTDGGCFQNGRHGARAGLGVYWAPNDPNNISEKLSGRQTNNRAEIYAAVRAVQVAKKKGIQNLILHTDSQFLINSITKWIKGWKKKGWTKATGSPVTNRDDFEALDKELNGVNVKWVYVKGHCGDVANECADRLAKQGAEKPDCTDKQE</sequence>
<evidence type="ECO:0000256" key="4">
    <source>
        <dbReference type="ARBA" id="ARBA00022722"/>
    </source>
</evidence>
<gene>
    <name evidence="10" type="ORF">GSLYS_00006750001</name>
</gene>
<evidence type="ECO:0000313" key="11">
    <source>
        <dbReference type="Proteomes" id="UP001497497"/>
    </source>
</evidence>
<keyword evidence="8" id="KW-0472">Membrane</keyword>
<dbReference type="PANTHER" id="PTHR10642:SF26">
    <property type="entry name" value="RIBONUCLEASE H1"/>
    <property type="match status" value="1"/>
</dbReference>
<dbReference type="GO" id="GO:0004523">
    <property type="term" value="F:RNA-DNA hybrid ribonuclease activity"/>
    <property type="evidence" value="ECO:0007669"/>
    <property type="project" value="UniProtKB-EC"/>
</dbReference>
<dbReference type="SUPFAM" id="SSF53098">
    <property type="entry name" value="Ribonuclease H-like"/>
    <property type="match status" value="1"/>
</dbReference>
<evidence type="ECO:0000259" key="9">
    <source>
        <dbReference type="PROSITE" id="PS50879"/>
    </source>
</evidence>
<keyword evidence="8" id="KW-1133">Transmembrane helix</keyword>
<comment type="similarity">
    <text evidence="2">Belongs to the RNase H family.</text>
</comment>
<dbReference type="GO" id="GO:0043137">
    <property type="term" value="P:DNA replication, removal of RNA primer"/>
    <property type="evidence" value="ECO:0007669"/>
    <property type="project" value="TreeGrafter"/>
</dbReference>
<dbReference type="InterPro" id="IPR050092">
    <property type="entry name" value="RNase_H"/>
</dbReference>
<dbReference type="InterPro" id="IPR036397">
    <property type="entry name" value="RNaseH_sf"/>
</dbReference>
<keyword evidence="7" id="KW-0378">Hydrolase</keyword>
<evidence type="ECO:0000256" key="2">
    <source>
        <dbReference type="ARBA" id="ARBA00005300"/>
    </source>
</evidence>
<name>A0AAV2HFL1_LYMST</name>
<evidence type="ECO:0000256" key="7">
    <source>
        <dbReference type="ARBA" id="ARBA00022801"/>
    </source>
</evidence>
<dbReference type="InterPro" id="IPR002156">
    <property type="entry name" value="RNaseH_domain"/>
</dbReference>
<dbReference type="AlphaFoldDB" id="A0AAV2HFL1"/>
<comment type="catalytic activity">
    <reaction evidence="1">
        <text>Endonucleolytic cleavage to 5'-phosphomonoester.</text>
        <dbReference type="EC" id="3.1.26.4"/>
    </reaction>
</comment>
<keyword evidence="6" id="KW-0255">Endonuclease</keyword>
<reference evidence="10 11" key="1">
    <citation type="submission" date="2024-04" db="EMBL/GenBank/DDBJ databases">
        <authorList>
            <consortium name="Genoscope - CEA"/>
            <person name="William W."/>
        </authorList>
    </citation>
    <scope>NUCLEOTIDE SEQUENCE [LARGE SCALE GENOMIC DNA]</scope>
</reference>
<evidence type="ECO:0000256" key="8">
    <source>
        <dbReference type="SAM" id="Phobius"/>
    </source>
</evidence>
<evidence type="ECO:0000256" key="6">
    <source>
        <dbReference type="ARBA" id="ARBA00022759"/>
    </source>
</evidence>
<dbReference type="GO" id="GO:0046872">
    <property type="term" value="F:metal ion binding"/>
    <property type="evidence" value="ECO:0007669"/>
    <property type="project" value="UniProtKB-KW"/>
</dbReference>
<evidence type="ECO:0000313" key="10">
    <source>
        <dbReference type="EMBL" id="CAL1532732.1"/>
    </source>
</evidence>
<comment type="caution">
    <text evidence="10">The sequence shown here is derived from an EMBL/GenBank/DDBJ whole genome shotgun (WGS) entry which is preliminary data.</text>
</comment>
<evidence type="ECO:0000256" key="1">
    <source>
        <dbReference type="ARBA" id="ARBA00000077"/>
    </source>
</evidence>
<organism evidence="10 11">
    <name type="scientific">Lymnaea stagnalis</name>
    <name type="common">Great pond snail</name>
    <name type="synonym">Helix stagnalis</name>
    <dbReference type="NCBI Taxonomy" id="6523"/>
    <lineage>
        <taxon>Eukaryota</taxon>
        <taxon>Metazoa</taxon>
        <taxon>Spiralia</taxon>
        <taxon>Lophotrochozoa</taxon>
        <taxon>Mollusca</taxon>
        <taxon>Gastropoda</taxon>
        <taxon>Heterobranchia</taxon>
        <taxon>Euthyneura</taxon>
        <taxon>Panpulmonata</taxon>
        <taxon>Hygrophila</taxon>
        <taxon>Lymnaeoidea</taxon>
        <taxon>Lymnaeidae</taxon>
        <taxon>Lymnaea</taxon>
    </lineage>
</organism>
<keyword evidence="11" id="KW-1185">Reference proteome</keyword>
<evidence type="ECO:0000256" key="5">
    <source>
        <dbReference type="ARBA" id="ARBA00022723"/>
    </source>
</evidence>
<feature type="domain" description="RNase H type-1" evidence="9">
    <location>
        <begin position="132"/>
        <end position="278"/>
    </location>
</feature>
<keyword evidence="4" id="KW-0540">Nuclease</keyword>
<dbReference type="PROSITE" id="PS50879">
    <property type="entry name" value="RNASE_H_1"/>
    <property type="match status" value="1"/>
</dbReference>